<protein>
    <submittedName>
        <fullName evidence="3">Early nodulin</fullName>
    </submittedName>
</protein>
<evidence type="ECO:0000313" key="3">
    <source>
        <dbReference type="EMBL" id="AAK51421.1"/>
    </source>
</evidence>
<dbReference type="GO" id="GO:0009877">
    <property type="term" value="P:nodulation"/>
    <property type="evidence" value="ECO:0007669"/>
    <property type="project" value="UniProtKB-KW"/>
</dbReference>
<gene>
    <name evidence="3" type="primary">ENOD40-2</name>
</gene>
<evidence type="ECO:0000256" key="1">
    <source>
        <dbReference type="ARBA" id="ARBA00022458"/>
    </source>
</evidence>
<keyword evidence="1" id="KW-0536">Nodulation</keyword>
<reference evidence="2" key="2">
    <citation type="submission" date="2001-02" db="EMBL/GenBank/DDBJ databases">
        <title>ENOD40C from Lupinus luteus.</title>
        <authorList>
            <person name="Podkowinski J."/>
            <person name="Kisiel A."/>
            <person name="Grabowska B."/>
            <person name="Dlugaszewska B."/>
            <person name="Nimmagadda G."/>
        </authorList>
    </citation>
    <scope>NUCLEOTIDE SEQUENCE</scope>
</reference>
<reference evidence="3" key="1">
    <citation type="submission" date="2001-02" db="EMBL/GenBank/DDBJ databases">
        <title>ENOD40C from Lupinus luteus.</title>
        <authorList>
            <person name="Podkowinski J."/>
            <person name="Grabowska B."/>
            <person name="Kisiel A."/>
            <person name="Dlugaszewska B."/>
            <person name="Nimmagadda G."/>
        </authorList>
    </citation>
    <scope>NUCLEOTIDE SEQUENCE</scope>
</reference>
<dbReference type="EMBL" id="AF352374">
    <property type="protein sequence ID" value="AAK51421.1"/>
    <property type="molecule type" value="mRNA"/>
</dbReference>
<sequence length="12" mass="1439">MKLFWQKSINGS</sequence>
<accession>Q93WB7</accession>
<dbReference type="Pfam" id="PF08247">
    <property type="entry name" value="ENOD40"/>
    <property type="match status" value="1"/>
</dbReference>
<organism evidence="3">
    <name type="scientific">Lupinus luteus</name>
    <name type="common">European yellow lupine</name>
    <dbReference type="NCBI Taxonomy" id="3873"/>
    <lineage>
        <taxon>Eukaryota</taxon>
        <taxon>Viridiplantae</taxon>
        <taxon>Streptophyta</taxon>
        <taxon>Embryophyta</taxon>
        <taxon>Tracheophyta</taxon>
        <taxon>Spermatophyta</taxon>
        <taxon>Magnoliopsida</taxon>
        <taxon>eudicotyledons</taxon>
        <taxon>Gunneridae</taxon>
        <taxon>Pentapetalae</taxon>
        <taxon>rosids</taxon>
        <taxon>fabids</taxon>
        <taxon>Fabales</taxon>
        <taxon>Fabaceae</taxon>
        <taxon>Papilionoideae</taxon>
        <taxon>50 kb inversion clade</taxon>
        <taxon>genistoids sensu lato</taxon>
        <taxon>core genistoids</taxon>
        <taxon>Genisteae</taxon>
        <taxon>Lupinus</taxon>
    </lineage>
</organism>
<evidence type="ECO:0000313" key="2">
    <source>
        <dbReference type="EMBL" id="AAK51420.1"/>
    </source>
</evidence>
<proteinExistence type="evidence at transcript level"/>
<dbReference type="InterPro" id="IPR013186">
    <property type="entry name" value="ENOD40"/>
</dbReference>
<dbReference type="EMBL" id="AF352373">
    <property type="protein sequence ID" value="AAK51420.1"/>
    <property type="molecule type" value="Genomic_DNA"/>
</dbReference>
<name>Q93WB7_LUPLU</name>